<evidence type="ECO:0000313" key="1">
    <source>
        <dbReference type="EMBL" id="QQP93986.1"/>
    </source>
</evidence>
<organism evidence="1 2">
    <name type="scientific">Skermanella cutis</name>
    <dbReference type="NCBI Taxonomy" id="2775420"/>
    <lineage>
        <taxon>Bacteria</taxon>
        <taxon>Pseudomonadati</taxon>
        <taxon>Pseudomonadota</taxon>
        <taxon>Alphaproteobacteria</taxon>
        <taxon>Rhodospirillales</taxon>
        <taxon>Azospirillaceae</taxon>
        <taxon>Skermanella</taxon>
    </lineage>
</organism>
<geneLocation type="plasmid" evidence="1 2">
    <name>pTT6-4</name>
</geneLocation>
<keyword evidence="2" id="KW-1185">Reference proteome</keyword>
<name>A0ABX7BHW2_9PROT</name>
<keyword evidence="1" id="KW-0614">Plasmid</keyword>
<sequence>MTRPRIIDLARVRALRRHDAVTREIRNALGFLRQDADALHRRATGIAADLTEFSGYLDHVAAGTADTVRFCRACQETWSNTDLEALERARDRLAADLAARFPRPVGLTGRGDDP</sequence>
<accession>A0ABX7BHW2</accession>
<dbReference type="EMBL" id="CP067424">
    <property type="protein sequence ID" value="QQP93986.1"/>
    <property type="molecule type" value="Genomic_DNA"/>
</dbReference>
<protein>
    <submittedName>
        <fullName evidence="1">Uncharacterized protein</fullName>
    </submittedName>
</protein>
<evidence type="ECO:0000313" key="2">
    <source>
        <dbReference type="Proteomes" id="UP000595197"/>
    </source>
</evidence>
<dbReference type="RefSeq" id="WP_201083839.1">
    <property type="nucleotide sequence ID" value="NZ_CP067424.1"/>
</dbReference>
<gene>
    <name evidence="1" type="ORF">IGS68_34990</name>
</gene>
<reference evidence="1" key="1">
    <citation type="submission" date="2021-02" db="EMBL/GenBank/DDBJ databases">
        <title>Skermanella TT6 skin isolate.</title>
        <authorList>
            <person name="Lee K."/>
            <person name="Ganzorig M."/>
        </authorList>
    </citation>
    <scope>NUCLEOTIDE SEQUENCE</scope>
    <source>
        <strain evidence="1">TT6</strain>
    </source>
</reference>
<proteinExistence type="predicted"/>
<dbReference type="Proteomes" id="UP000595197">
    <property type="component" value="Plasmid pTT6-4"/>
</dbReference>